<reference evidence="2 3" key="1">
    <citation type="submission" date="2017-09" db="EMBL/GenBank/DDBJ databases">
        <title>Depth-based differentiation of microbial function through sediment-hosted aquifers and enrichment of novel symbionts in the deep terrestrial subsurface.</title>
        <authorList>
            <person name="Probst A.J."/>
            <person name="Ladd B."/>
            <person name="Jarett J.K."/>
            <person name="Geller-Mcgrath D.E."/>
            <person name="Sieber C.M."/>
            <person name="Emerson J.B."/>
            <person name="Anantharaman K."/>
            <person name="Thomas B.C."/>
            <person name="Malmstrom R."/>
            <person name="Stieglmeier M."/>
            <person name="Klingl A."/>
            <person name="Woyke T."/>
            <person name="Ryan C.M."/>
            <person name="Banfield J.F."/>
        </authorList>
    </citation>
    <scope>NUCLEOTIDE SEQUENCE [LARGE SCALE GENOMIC DNA]</scope>
    <source>
        <strain evidence="2">CG11_big_fil_rev_8_21_14_0_20_37_11</strain>
    </source>
</reference>
<name>A0A2H0NK67_9BACT</name>
<accession>A0A2H0NK67</accession>
<dbReference type="EMBL" id="PCWS01000045">
    <property type="protein sequence ID" value="PIR08626.1"/>
    <property type="molecule type" value="Genomic_DNA"/>
</dbReference>
<dbReference type="Proteomes" id="UP000230707">
    <property type="component" value="Unassembled WGS sequence"/>
</dbReference>
<organism evidence="2 3">
    <name type="scientific">Candidatus Gottesmanbacteria bacterium CG11_big_fil_rev_8_21_14_0_20_37_11</name>
    <dbReference type="NCBI Taxonomy" id="1974575"/>
    <lineage>
        <taxon>Bacteria</taxon>
        <taxon>Candidatus Gottesmaniibacteriota</taxon>
    </lineage>
</organism>
<evidence type="ECO:0000313" key="3">
    <source>
        <dbReference type="Proteomes" id="UP000230707"/>
    </source>
</evidence>
<evidence type="ECO:0000256" key="1">
    <source>
        <dbReference type="SAM" id="Phobius"/>
    </source>
</evidence>
<gene>
    <name evidence="2" type="ORF">COV53_02025</name>
</gene>
<proteinExistence type="predicted"/>
<dbReference type="AlphaFoldDB" id="A0A2H0NK67"/>
<keyword evidence="1" id="KW-1133">Transmembrane helix</keyword>
<keyword evidence="1" id="KW-0812">Transmembrane</keyword>
<sequence length="146" mass="16450">MSKKLLYILTGIMMVVTISEIAYFAYYKISESITGIEQKCKDTYNSDDHIAQSMFTTSFESFVQGQLNVSYKGILRSIKMSNNSASLELISQKDEVFPITVPISNLSVKNANNQLKTINDVKKGDLVIMNISLDLKEKNPRVEIII</sequence>
<comment type="caution">
    <text evidence="2">The sequence shown here is derived from an EMBL/GenBank/DDBJ whole genome shotgun (WGS) entry which is preliminary data.</text>
</comment>
<protein>
    <submittedName>
        <fullName evidence="2">Uncharacterized protein</fullName>
    </submittedName>
</protein>
<evidence type="ECO:0000313" key="2">
    <source>
        <dbReference type="EMBL" id="PIR08626.1"/>
    </source>
</evidence>
<keyword evidence="1" id="KW-0472">Membrane</keyword>
<feature type="transmembrane region" description="Helical" evidence="1">
    <location>
        <begin position="6"/>
        <end position="26"/>
    </location>
</feature>